<reference evidence="1" key="1">
    <citation type="submission" date="2019-12" db="EMBL/GenBank/DDBJ databases">
        <title>Comparative genomics gives insights into the taxonomy of the Azoarcus-Aromatoleum group and reveals separate origins of nif in the plant-associated Azoarcus and non-plant-associated Aromatoleum sub-groups.</title>
        <authorList>
            <person name="Lafos M."/>
            <person name="Maluk M."/>
            <person name="Batista M."/>
            <person name="Junghare M."/>
            <person name="Carmona M."/>
            <person name="Faoro H."/>
            <person name="Cruz L.M."/>
            <person name="Battistoni F."/>
            <person name="De Souza E."/>
            <person name="Pedrosa F."/>
            <person name="Chen W.-M."/>
            <person name="Poole P.S."/>
            <person name="Dixon R.A."/>
            <person name="James E.K."/>
        </authorList>
    </citation>
    <scope>NUCLEOTIDE SEQUENCE</scope>
    <source>
        <strain evidence="1">LuFRes1</strain>
    </source>
</reference>
<sequence length="80" mass="9497">MTEYHRWLRAAYLYYIEPGEDTGMSDAEWDSLSRKYLRERDQMTEPEHAPLHRDEFDGGSLFWLRRGEYPACALSHNGQS</sequence>
<dbReference type="RefSeq" id="WP_169119155.1">
    <property type="nucleotide sequence ID" value="NZ_WTVG02000039.1"/>
</dbReference>
<dbReference type="Proteomes" id="UP000615989">
    <property type="component" value="Unassembled WGS sequence"/>
</dbReference>
<keyword evidence="2" id="KW-1185">Reference proteome</keyword>
<protein>
    <submittedName>
        <fullName evidence="1">Uncharacterized protein</fullName>
    </submittedName>
</protein>
<organism evidence="1 2">
    <name type="scientific">Aromatoleum anaerobium</name>
    <dbReference type="NCBI Taxonomy" id="182180"/>
    <lineage>
        <taxon>Bacteria</taxon>
        <taxon>Pseudomonadati</taxon>
        <taxon>Pseudomonadota</taxon>
        <taxon>Betaproteobacteria</taxon>
        <taxon>Rhodocyclales</taxon>
        <taxon>Rhodocyclaceae</taxon>
        <taxon>Aromatoleum</taxon>
    </lineage>
</organism>
<dbReference type="EMBL" id="WTVG01000043">
    <property type="protein sequence ID" value="NMG25815.1"/>
    <property type="molecule type" value="Genomic_DNA"/>
</dbReference>
<proteinExistence type="predicted"/>
<accession>A0ABX1PML4</accession>
<evidence type="ECO:0000313" key="1">
    <source>
        <dbReference type="EMBL" id="NMG25815.1"/>
    </source>
</evidence>
<name>A0ABX1PML4_9RHOO</name>
<gene>
    <name evidence="1" type="ORF">GO606_14020</name>
</gene>
<comment type="caution">
    <text evidence="1">The sequence shown here is derived from an EMBL/GenBank/DDBJ whole genome shotgun (WGS) entry which is preliminary data.</text>
</comment>
<evidence type="ECO:0000313" key="2">
    <source>
        <dbReference type="Proteomes" id="UP000615989"/>
    </source>
</evidence>